<organism evidence="1 2">
    <name type="scientific">Solitalea longa</name>
    <dbReference type="NCBI Taxonomy" id="2079460"/>
    <lineage>
        <taxon>Bacteria</taxon>
        <taxon>Pseudomonadati</taxon>
        <taxon>Bacteroidota</taxon>
        <taxon>Sphingobacteriia</taxon>
        <taxon>Sphingobacteriales</taxon>
        <taxon>Sphingobacteriaceae</taxon>
        <taxon>Solitalea</taxon>
    </lineage>
</organism>
<dbReference type="RefSeq" id="WP_103790384.1">
    <property type="nucleotide sequence ID" value="NZ_PQVF01000014.1"/>
</dbReference>
<proteinExistence type="predicted"/>
<protein>
    <submittedName>
        <fullName evidence="1">Uncharacterized protein</fullName>
    </submittedName>
</protein>
<evidence type="ECO:0000313" key="2">
    <source>
        <dbReference type="Proteomes" id="UP000236893"/>
    </source>
</evidence>
<evidence type="ECO:0000313" key="1">
    <source>
        <dbReference type="EMBL" id="POY35118.1"/>
    </source>
</evidence>
<dbReference type="AlphaFoldDB" id="A0A2S4ZXM9"/>
<accession>A0A2S4ZXM9</accession>
<keyword evidence="2" id="KW-1185">Reference proteome</keyword>
<sequence>MYLPVTIEYNGYFDVSKFPSYGGNYTAGQYFLSPHYDKYGQLLFYSAYRNETNGIEYLIKANDIDNFRKKSDYHVAVADRLYKNGLPSINEVENFVQEQNSTDILNEVDSPCLKAMVNETLSKGLTN</sequence>
<gene>
    <name evidence="1" type="ORF">C3K47_17105</name>
</gene>
<dbReference type="Proteomes" id="UP000236893">
    <property type="component" value="Unassembled WGS sequence"/>
</dbReference>
<comment type="caution">
    <text evidence="1">The sequence shown here is derived from an EMBL/GenBank/DDBJ whole genome shotgun (WGS) entry which is preliminary data.</text>
</comment>
<dbReference type="EMBL" id="PQVF01000014">
    <property type="protein sequence ID" value="POY35118.1"/>
    <property type="molecule type" value="Genomic_DNA"/>
</dbReference>
<name>A0A2S4ZXM9_9SPHI</name>
<reference evidence="1 2" key="1">
    <citation type="submission" date="2018-01" db="EMBL/GenBank/DDBJ databases">
        <authorList>
            <person name="Gaut B.S."/>
            <person name="Morton B.R."/>
            <person name="Clegg M.T."/>
            <person name="Duvall M.R."/>
        </authorList>
    </citation>
    <scope>NUCLEOTIDE SEQUENCE [LARGE SCALE GENOMIC DNA]</scope>
    <source>
        <strain evidence="1 2">HR-AV</strain>
    </source>
</reference>